<name>A0A1F6WBM4_9BACT</name>
<dbReference type="Proteomes" id="UP000177052">
    <property type="component" value="Unassembled WGS sequence"/>
</dbReference>
<reference evidence="3 4" key="1">
    <citation type="journal article" date="2016" name="Nat. Commun.">
        <title>Thousands of microbial genomes shed light on interconnected biogeochemical processes in an aquifer system.</title>
        <authorList>
            <person name="Anantharaman K."/>
            <person name="Brown C.T."/>
            <person name="Hug L.A."/>
            <person name="Sharon I."/>
            <person name="Castelle C.J."/>
            <person name="Probst A.J."/>
            <person name="Thomas B.C."/>
            <person name="Singh A."/>
            <person name="Wilkins M.J."/>
            <person name="Karaoz U."/>
            <person name="Brodie E.L."/>
            <person name="Williams K.H."/>
            <person name="Hubbard S.S."/>
            <person name="Banfield J.F."/>
        </authorList>
    </citation>
    <scope>NUCLEOTIDE SEQUENCE [LARGE SCALE GENOMIC DNA]</scope>
</reference>
<dbReference type="InterPro" id="IPR011051">
    <property type="entry name" value="RmlC_Cupin_sf"/>
</dbReference>
<evidence type="ECO:0000313" key="3">
    <source>
        <dbReference type="EMBL" id="OGI79308.1"/>
    </source>
</evidence>
<sequence length="128" mass="14634">MKGFKINIEKATKENTDYRRVLYTAKNSQLVLMNLKPGEEIGEEVHKLDQFIRIEEGEARAIIDGEEHSFGTDEAIMIPQGTRHNIVNTGSLDLKLYTLYSPPEHQDGTIQKTKMDEKEEHFDGVTTQ</sequence>
<feature type="domain" description="Cupin type-2" evidence="2">
    <location>
        <begin position="32"/>
        <end position="99"/>
    </location>
</feature>
<comment type="caution">
    <text evidence="3">The sequence shown here is derived from an EMBL/GenBank/DDBJ whole genome shotgun (WGS) entry which is preliminary data.</text>
</comment>
<proteinExistence type="predicted"/>
<dbReference type="Gene3D" id="2.60.120.10">
    <property type="entry name" value="Jelly Rolls"/>
    <property type="match status" value="1"/>
</dbReference>
<organism evidence="3 4">
    <name type="scientific">Candidatus Nomurabacteria bacterium RIFCSPHIGHO2_12_FULL_37_29</name>
    <dbReference type="NCBI Taxonomy" id="1801759"/>
    <lineage>
        <taxon>Bacteria</taxon>
        <taxon>Candidatus Nomuraibacteriota</taxon>
    </lineage>
</organism>
<dbReference type="InterPro" id="IPR014710">
    <property type="entry name" value="RmlC-like_jellyroll"/>
</dbReference>
<dbReference type="EMBL" id="MFUJ01000016">
    <property type="protein sequence ID" value="OGI79308.1"/>
    <property type="molecule type" value="Genomic_DNA"/>
</dbReference>
<dbReference type="Pfam" id="PF07883">
    <property type="entry name" value="Cupin_2"/>
    <property type="match status" value="1"/>
</dbReference>
<evidence type="ECO:0000259" key="2">
    <source>
        <dbReference type="Pfam" id="PF07883"/>
    </source>
</evidence>
<dbReference type="InterPro" id="IPR052538">
    <property type="entry name" value="Flavonoid_dioxygenase-like"/>
</dbReference>
<evidence type="ECO:0000256" key="1">
    <source>
        <dbReference type="SAM" id="MobiDB-lite"/>
    </source>
</evidence>
<dbReference type="SUPFAM" id="SSF51182">
    <property type="entry name" value="RmlC-like cupins"/>
    <property type="match status" value="1"/>
</dbReference>
<protein>
    <submittedName>
        <fullName evidence="3">Cupin</fullName>
    </submittedName>
</protein>
<evidence type="ECO:0000313" key="4">
    <source>
        <dbReference type="Proteomes" id="UP000177052"/>
    </source>
</evidence>
<dbReference type="PANTHER" id="PTHR43346:SF1">
    <property type="entry name" value="QUERCETIN 2,3-DIOXYGENASE-RELATED"/>
    <property type="match status" value="1"/>
</dbReference>
<dbReference type="AlphaFoldDB" id="A0A1F6WBM4"/>
<dbReference type="InterPro" id="IPR013096">
    <property type="entry name" value="Cupin_2"/>
</dbReference>
<feature type="region of interest" description="Disordered" evidence="1">
    <location>
        <begin position="103"/>
        <end position="128"/>
    </location>
</feature>
<dbReference type="CDD" id="cd02223">
    <property type="entry name" value="cupin_Bh2720-like"/>
    <property type="match status" value="1"/>
</dbReference>
<gene>
    <name evidence="3" type="ORF">A3F19_02300</name>
</gene>
<feature type="compositionally biased region" description="Basic and acidic residues" evidence="1">
    <location>
        <begin position="113"/>
        <end position="128"/>
    </location>
</feature>
<dbReference type="PANTHER" id="PTHR43346">
    <property type="entry name" value="LIGAND BINDING DOMAIN PROTEIN, PUTATIVE (AFU_ORTHOLOGUE AFUA_6G14370)-RELATED"/>
    <property type="match status" value="1"/>
</dbReference>
<accession>A0A1F6WBM4</accession>